<organism evidence="1">
    <name type="scientific">Triatoma infestans</name>
    <name type="common">Assassin bug</name>
    <dbReference type="NCBI Taxonomy" id="30076"/>
    <lineage>
        <taxon>Eukaryota</taxon>
        <taxon>Metazoa</taxon>
        <taxon>Ecdysozoa</taxon>
        <taxon>Arthropoda</taxon>
        <taxon>Hexapoda</taxon>
        <taxon>Insecta</taxon>
        <taxon>Pterygota</taxon>
        <taxon>Neoptera</taxon>
        <taxon>Paraneoptera</taxon>
        <taxon>Hemiptera</taxon>
        <taxon>Heteroptera</taxon>
        <taxon>Panheteroptera</taxon>
        <taxon>Cimicomorpha</taxon>
        <taxon>Reduviidae</taxon>
        <taxon>Triatominae</taxon>
        <taxon>Triatoma</taxon>
    </lineage>
</organism>
<name>A0A161M1H0_TRIIF</name>
<sequence length="99" mass="11525">HKRLAYKIYKKRNEIIFRKICGEIARSKTKCVMSGKINLQSRLRDMNPKTSLTSIEKGFFYKCLPDRIFTFKGDQCHGGKNSKLHLTVLPGTNYRDIQT</sequence>
<reference evidence="1" key="1">
    <citation type="submission" date="2016-04" db="EMBL/GenBank/DDBJ databases">
        <authorList>
            <person name="Calderon-Fernandez G.M.Sr."/>
        </authorList>
    </citation>
    <scope>NUCLEOTIDE SEQUENCE</scope>
    <source>
        <strain evidence="1">Int1</strain>
        <tissue evidence="1">Integument</tissue>
    </source>
</reference>
<dbReference type="AlphaFoldDB" id="A0A161M1H0"/>
<proteinExistence type="predicted"/>
<feature type="non-terminal residue" evidence="1">
    <location>
        <position position="1"/>
    </location>
</feature>
<reference evidence="1" key="2">
    <citation type="journal article" date="2017" name="J. Med. Entomol.">
        <title>Transcriptome Analysis of the Triatoma infestans (Hemiptera: Reduviidae) Integument.</title>
        <authorList>
            <person name="Calderon-Fernandez G.M."/>
            <person name="Moriconi D.E."/>
            <person name="Dulbecco A.B."/>
            <person name="Juarez M.P."/>
        </authorList>
    </citation>
    <scope>NUCLEOTIDE SEQUENCE</scope>
    <source>
        <strain evidence="1">Int1</strain>
        <tissue evidence="1">Integument</tissue>
    </source>
</reference>
<evidence type="ECO:0000313" key="1">
    <source>
        <dbReference type="EMBL" id="JAR96073.1"/>
    </source>
</evidence>
<protein>
    <submittedName>
        <fullName evidence="1">Tigger transposable element-derived protein 4-like protein</fullName>
    </submittedName>
</protein>
<dbReference type="EMBL" id="GEMB01007304">
    <property type="protein sequence ID" value="JAR96073.1"/>
    <property type="molecule type" value="Transcribed_RNA"/>
</dbReference>
<accession>A0A161M1H0</accession>